<proteinExistence type="predicted"/>
<name>A0A1V6Z1P5_PENNA</name>
<feature type="compositionally biased region" description="Basic and acidic residues" evidence="1">
    <location>
        <begin position="80"/>
        <end position="94"/>
    </location>
</feature>
<dbReference type="EMBL" id="MOOB01000005">
    <property type="protein sequence ID" value="OQE93619.1"/>
    <property type="molecule type" value="Genomic_DNA"/>
</dbReference>
<reference evidence="3" key="1">
    <citation type="journal article" date="2017" name="Nat. Microbiol.">
        <title>Global analysis of biosynthetic gene clusters reveals vast potential of secondary metabolite production in Penicillium species.</title>
        <authorList>
            <person name="Nielsen J.C."/>
            <person name="Grijseels S."/>
            <person name="Prigent S."/>
            <person name="Ji B."/>
            <person name="Dainat J."/>
            <person name="Nielsen K.F."/>
            <person name="Frisvad J.C."/>
            <person name="Workman M."/>
            <person name="Nielsen J."/>
        </authorList>
    </citation>
    <scope>NUCLEOTIDE SEQUENCE [LARGE SCALE GENOMIC DNA]</scope>
    <source>
        <strain evidence="3">IBT 13039</strain>
    </source>
</reference>
<evidence type="ECO:0000256" key="1">
    <source>
        <dbReference type="SAM" id="MobiDB-lite"/>
    </source>
</evidence>
<sequence length="129" mass="14612">MQQCLGQIFETDILNEPTKTIPANVSLEYHSLQYQTKPRGPTKKKVSQPENHDIFIHHETDDLILAPYAAIGSPIIGSKPEQHQGHPHPEENKKTMELWGGRPQILKGTQLSGEIQVLEPEFPFLTRLI</sequence>
<feature type="region of interest" description="Disordered" evidence="1">
    <location>
        <begin position="75"/>
        <end position="94"/>
    </location>
</feature>
<evidence type="ECO:0000313" key="2">
    <source>
        <dbReference type="EMBL" id="OQE93619.1"/>
    </source>
</evidence>
<comment type="caution">
    <text evidence="2">The sequence shown here is derived from an EMBL/GenBank/DDBJ whole genome shotgun (WGS) entry which is preliminary data.</text>
</comment>
<dbReference type="AlphaFoldDB" id="A0A1V6Z1P5"/>
<organism evidence="2 3">
    <name type="scientific">Penicillium nalgiovense</name>
    <dbReference type="NCBI Taxonomy" id="60175"/>
    <lineage>
        <taxon>Eukaryota</taxon>
        <taxon>Fungi</taxon>
        <taxon>Dikarya</taxon>
        <taxon>Ascomycota</taxon>
        <taxon>Pezizomycotina</taxon>
        <taxon>Eurotiomycetes</taxon>
        <taxon>Eurotiomycetidae</taxon>
        <taxon>Eurotiales</taxon>
        <taxon>Aspergillaceae</taxon>
        <taxon>Penicillium</taxon>
    </lineage>
</organism>
<protein>
    <submittedName>
        <fullName evidence="2">Uncharacterized protein</fullName>
    </submittedName>
</protein>
<evidence type="ECO:0000313" key="3">
    <source>
        <dbReference type="Proteomes" id="UP000191691"/>
    </source>
</evidence>
<keyword evidence="3" id="KW-1185">Reference proteome</keyword>
<accession>A0A1V6Z1P5</accession>
<dbReference type="Proteomes" id="UP000191691">
    <property type="component" value="Unassembled WGS sequence"/>
</dbReference>
<gene>
    <name evidence="2" type="ORF">PENNAL_c0005G08222</name>
</gene>